<dbReference type="RefSeq" id="XP_007760437.1">
    <property type="nucleotide sequence ID" value="XM_007762247.1"/>
</dbReference>
<keyword evidence="8" id="KW-1185">Reference proteome</keyword>
<keyword evidence="3 5" id="KW-1133">Transmembrane helix</keyword>
<name>W9VI65_9EURO</name>
<dbReference type="HOGENOM" id="CLU_027089_5_0_1"/>
<evidence type="ECO:0000256" key="4">
    <source>
        <dbReference type="ARBA" id="ARBA00023136"/>
    </source>
</evidence>
<dbReference type="GO" id="GO:0005385">
    <property type="term" value="F:zinc ion transmembrane transporter activity"/>
    <property type="evidence" value="ECO:0007669"/>
    <property type="project" value="TreeGrafter"/>
</dbReference>
<dbReference type="STRING" id="1182544.W9VI65"/>
<feature type="transmembrane region" description="Helical" evidence="5">
    <location>
        <begin position="408"/>
        <end position="428"/>
    </location>
</feature>
<dbReference type="GO" id="GO:0005886">
    <property type="term" value="C:plasma membrane"/>
    <property type="evidence" value="ECO:0007669"/>
    <property type="project" value="TreeGrafter"/>
</dbReference>
<keyword evidence="4 5" id="KW-0472">Membrane</keyword>
<protein>
    <submittedName>
        <fullName evidence="7">Uncharacterized protein</fullName>
    </submittedName>
</protein>
<dbReference type="Pfam" id="PF02535">
    <property type="entry name" value="Zip"/>
    <property type="match status" value="1"/>
</dbReference>
<evidence type="ECO:0000256" key="6">
    <source>
        <dbReference type="SAM" id="SignalP"/>
    </source>
</evidence>
<evidence type="ECO:0000313" key="8">
    <source>
        <dbReference type="Proteomes" id="UP000019473"/>
    </source>
</evidence>
<gene>
    <name evidence="7" type="ORF">A1O7_08254</name>
</gene>
<dbReference type="InterPro" id="IPR003689">
    <property type="entry name" value="ZIP"/>
</dbReference>
<evidence type="ECO:0000256" key="5">
    <source>
        <dbReference type="SAM" id="Phobius"/>
    </source>
</evidence>
<feature type="transmembrane region" description="Helical" evidence="5">
    <location>
        <begin position="440"/>
        <end position="461"/>
    </location>
</feature>
<dbReference type="PANTHER" id="PTHR11040:SF44">
    <property type="entry name" value="PROTEIN ZNTC-RELATED"/>
    <property type="match status" value="1"/>
</dbReference>
<evidence type="ECO:0000313" key="7">
    <source>
        <dbReference type="EMBL" id="EXJ55327.1"/>
    </source>
</evidence>
<dbReference type="VEuPathDB" id="FungiDB:A1O7_08254"/>
<feature type="chain" id="PRO_5004930254" evidence="6">
    <location>
        <begin position="19"/>
        <end position="503"/>
    </location>
</feature>
<comment type="subcellular location">
    <subcellularLocation>
        <location evidence="1">Membrane</location>
        <topology evidence="1">Multi-pass membrane protein</topology>
    </subcellularLocation>
</comment>
<keyword evidence="2 5" id="KW-0812">Transmembrane</keyword>
<dbReference type="AlphaFoldDB" id="W9VI65"/>
<dbReference type="GeneID" id="19182822"/>
<feature type="transmembrane region" description="Helical" evidence="5">
    <location>
        <begin position="371"/>
        <end position="396"/>
    </location>
</feature>
<feature type="signal peptide" evidence="6">
    <location>
        <begin position="1"/>
        <end position="18"/>
    </location>
</feature>
<feature type="transmembrane region" description="Helical" evidence="5">
    <location>
        <begin position="482"/>
        <end position="500"/>
    </location>
</feature>
<dbReference type="eggNOG" id="KOG1558">
    <property type="taxonomic scope" value="Eukaryota"/>
</dbReference>
<evidence type="ECO:0000256" key="3">
    <source>
        <dbReference type="ARBA" id="ARBA00022989"/>
    </source>
</evidence>
<reference evidence="7 8" key="1">
    <citation type="submission" date="2013-03" db="EMBL/GenBank/DDBJ databases">
        <title>The Genome Sequence of Cladophialophora yegresii CBS 114405.</title>
        <authorList>
            <consortium name="The Broad Institute Genomics Platform"/>
            <person name="Cuomo C."/>
            <person name="de Hoog S."/>
            <person name="Gorbushina A."/>
            <person name="Walker B."/>
            <person name="Young S.K."/>
            <person name="Zeng Q."/>
            <person name="Gargeya S."/>
            <person name="Fitzgerald M."/>
            <person name="Haas B."/>
            <person name="Abouelleil A."/>
            <person name="Allen A.W."/>
            <person name="Alvarado L."/>
            <person name="Arachchi H.M."/>
            <person name="Berlin A.M."/>
            <person name="Chapman S.B."/>
            <person name="Gainer-Dewar J."/>
            <person name="Goldberg J."/>
            <person name="Griggs A."/>
            <person name="Gujja S."/>
            <person name="Hansen M."/>
            <person name="Howarth C."/>
            <person name="Imamovic A."/>
            <person name="Ireland A."/>
            <person name="Larimer J."/>
            <person name="McCowan C."/>
            <person name="Murphy C."/>
            <person name="Pearson M."/>
            <person name="Poon T.W."/>
            <person name="Priest M."/>
            <person name="Roberts A."/>
            <person name="Saif S."/>
            <person name="Shea T."/>
            <person name="Sisk P."/>
            <person name="Sykes S."/>
            <person name="Wortman J."/>
            <person name="Nusbaum C."/>
            <person name="Birren B."/>
        </authorList>
    </citation>
    <scope>NUCLEOTIDE SEQUENCE [LARGE SCALE GENOMIC DNA]</scope>
    <source>
        <strain evidence="7 8">CBS 114405</strain>
    </source>
</reference>
<dbReference type="PANTHER" id="PTHR11040">
    <property type="entry name" value="ZINC/IRON TRANSPORTER"/>
    <property type="match status" value="1"/>
</dbReference>
<dbReference type="OrthoDB" id="448280at2759"/>
<organism evidence="7 8">
    <name type="scientific">Cladophialophora yegresii CBS 114405</name>
    <dbReference type="NCBI Taxonomy" id="1182544"/>
    <lineage>
        <taxon>Eukaryota</taxon>
        <taxon>Fungi</taxon>
        <taxon>Dikarya</taxon>
        <taxon>Ascomycota</taxon>
        <taxon>Pezizomycotina</taxon>
        <taxon>Eurotiomycetes</taxon>
        <taxon>Chaetothyriomycetidae</taxon>
        <taxon>Chaetothyriales</taxon>
        <taxon>Herpotrichiellaceae</taxon>
        <taxon>Cladophialophora</taxon>
    </lineage>
</organism>
<dbReference type="EMBL" id="AMGW01000006">
    <property type="protein sequence ID" value="EXJ55327.1"/>
    <property type="molecule type" value="Genomic_DNA"/>
</dbReference>
<feature type="transmembrane region" description="Helical" evidence="5">
    <location>
        <begin position="269"/>
        <end position="288"/>
    </location>
</feature>
<feature type="transmembrane region" description="Helical" evidence="5">
    <location>
        <begin position="343"/>
        <end position="365"/>
    </location>
</feature>
<sequence length="503" mass="53437">MILIRSILLLAFALLARCQITYTGCHNHSTVEYCYGPDGEETPLTTYSTPPPATLTSAPDSIFNAVTTTGSGQTTAVTRCVLQDSEIVCINGNGEEVFVEASATAEPPSQYTGCHTHGEEQFCIAPDGEEVLVLSLEDHSDEHEGHDDAEEGEGGGENCHFHAGVEHCVGAGESESSTESSPTCNLRKRDYDIPLRVGTLFAVLVTSSIGVFGPIFLNQLPFGTVGGIALLIMKQFGTGVIVSTAFVHLYTHASLMFANECLGRLSYEATTSAIVMAGIFLAFLVEYVSHRIVLLRAQSSDGSAASQTADRETSSPDKTAPQPTLATFADHHLPSSGLNQNTYLSVLVMEAGIIFHSILIGLTLVVAGDSYYITLFIVIVFHQFFEGIALGSRIALLSGSRHPMIHKLLMATAFALITPLGMAIGLGVLNHFNGNDPSTIVAIGTLDALSAGILLWVGVVEMWARDWVIAGGELVDARLGKVLYAGLSLVSGMVLMGVLGKWA</sequence>
<evidence type="ECO:0000256" key="1">
    <source>
        <dbReference type="ARBA" id="ARBA00004141"/>
    </source>
</evidence>
<accession>W9VI65</accession>
<dbReference type="Proteomes" id="UP000019473">
    <property type="component" value="Unassembled WGS sequence"/>
</dbReference>
<evidence type="ECO:0000256" key="2">
    <source>
        <dbReference type="ARBA" id="ARBA00022692"/>
    </source>
</evidence>
<feature type="transmembrane region" description="Helical" evidence="5">
    <location>
        <begin position="193"/>
        <end position="216"/>
    </location>
</feature>
<proteinExistence type="predicted"/>
<keyword evidence="6" id="KW-0732">Signal</keyword>
<feature type="transmembrane region" description="Helical" evidence="5">
    <location>
        <begin position="228"/>
        <end position="249"/>
    </location>
</feature>
<comment type="caution">
    <text evidence="7">The sequence shown here is derived from an EMBL/GenBank/DDBJ whole genome shotgun (WGS) entry which is preliminary data.</text>
</comment>